<sequence>MRYRRHVFLFLVMLLVTFLVDGRKTHATPLPESPETLRSTQIDVDSSSAQCEPDKHRRKGLFQILPGQTVQRTTSEGRSLFVPCDCLSPEDQKQR</sequence>
<evidence type="ECO:0000313" key="2">
    <source>
        <dbReference type="Proteomes" id="UP000237819"/>
    </source>
</evidence>
<protein>
    <submittedName>
        <fullName evidence="1">Uncharacterized protein</fullName>
    </submittedName>
</protein>
<accession>A0A2S8GQU1</accession>
<comment type="caution">
    <text evidence="1">The sequence shown here is derived from an EMBL/GenBank/DDBJ whole genome shotgun (WGS) entry which is preliminary data.</text>
</comment>
<reference evidence="1 2" key="1">
    <citation type="submission" date="2018-02" db="EMBL/GenBank/DDBJ databases">
        <title>Comparative genomes isolates from brazilian mangrove.</title>
        <authorList>
            <person name="Araujo J.E."/>
            <person name="Taketani R.G."/>
            <person name="Silva M.C.P."/>
            <person name="Loureco M.V."/>
            <person name="Andreote F.D."/>
        </authorList>
    </citation>
    <scope>NUCLEOTIDE SEQUENCE [LARGE SCALE GENOMIC DNA]</scope>
    <source>
        <strain evidence="1 2">Nap-Phe MGV</strain>
    </source>
</reference>
<gene>
    <name evidence="1" type="ORF">C5Y93_06440</name>
</gene>
<dbReference type="Proteomes" id="UP000237819">
    <property type="component" value="Unassembled WGS sequence"/>
</dbReference>
<evidence type="ECO:0000313" key="1">
    <source>
        <dbReference type="EMBL" id="PQO46787.1"/>
    </source>
</evidence>
<proteinExistence type="predicted"/>
<organism evidence="1 2">
    <name type="scientific">Blastopirellula marina</name>
    <dbReference type="NCBI Taxonomy" id="124"/>
    <lineage>
        <taxon>Bacteria</taxon>
        <taxon>Pseudomonadati</taxon>
        <taxon>Planctomycetota</taxon>
        <taxon>Planctomycetia</taxon>
        <taxon>Pirellulales</taxon>
        <taxon>Pirellulaceae</taxon>
        <taxon>Blastopirellula</taxon>
    </lineage>
</organism>
<dbReference type="EMBL" id="PUHZ01000007">
    <property type="protein sequence ID" value="PQO46787.1"/>
    <property type="molecule type" value="Genomic_DNA"/>
</dbReference>
<dbReference type="AlphaFoldDB" id="A0A2S8GQU1"/>
<name>A0A2S8GQU1_9BACT</name>